<evidence type="ECO:0000256" key="1">
    <source>
        <dbReference type="ARBA" id="ARBA00004271"/>
    </source>
</evidence>
<keyword evidence="3" id="KW-0052">Apoplast</keyword>
<dbReference type="Gene3D" id="2.60.120.10">
    <property type="entry name" value="Jelly Rolls"/>
    <property type="match status" value="2"/>
</dbReference>
<evidence type="ECO:0000259" key="12">
    <source>
        <dbReference type="SMART" id="SM00835"/>
    </source>
</evidence>
<dbReference type="InterPro" id="IPR001929">
    <property type="entry name" value="Germin"/>
</dbReference>
<dbReference type="SUPFAM" id="SSF51182">
    <property type="entry name" value="RmlC-like cupins"/>
    <property type="match status" value="2"/>
</dbReference>
<dbReference type="InterPro" id="IPR006045">
    <property type="entry name" value="Cupin_1"/>
</dbReference>
<feature type="chain" id="PRO_5034426114" evidence="11">
    <location>
        <begin position="21"/>
        <end position="488"/>
    </location>
</feature>
<evidence type="ECO:0000256" key="4">
    <source>
        <dbReference type="ARBA" id="ARBA00022525"/>
    </source>
</evidence>
<gene>
    <name evidence="13" type="ORF">GSMUA_281000.1</name>
</gene>
<dbReference type="InterPro" id="IPR011051">
    <property type="entry name" value="RmlC_Cupin_sf"/>
</dbReference>
<evidence type="ECO:0000256" key="10">
    <source>
        <dbReference type="PIRSR" id="PIRSR601929-3"/>
    </source>
</evidence>
<keyword evidence="5 8" id="KW-0479">Metal-binding</keyword>
<dbReference type="SMART" id="SM00835">
    <property type="entry name" value="Cupin_1"/>
    <property type="match status" value="2"/>
</dbReference>
<evidence type="ECO:0000256" key="2">
    <source>
        <dbReference type="ARBA" id="ARBA00007456"/>
    </source>
</evidence>
<name>A0A8D7F4B0_MUSAM</name>
<feature type="disulfide bond" evidence="10">
    <location>
        <begin position="296"/>
        <end position="311"/>
    </location>
</feature>
<reference evidence="13" key="1">
    <citation type="submission" date="2021-03" db="EMBL/GenBank/DDBJ databases">
        <authorList>
            <consortium name="Genoscope - CEA"/>
            <person name="William W."/>
        </authorList>
    </citation>
    <scope>NUCLEOTIDE SEQUENCE</scope>
    <source>
        <strain evidence="13">Doubled-haploid Pahang</strain>
    </source>
</reference>
<keyword evidence="4" id="KW-0964">Secreted</keyword>
<dbReference type="CDD" id="cd02241">
    <property type="entry name" value="cupin_OxOx"/>
    <property type="match status" value="2"/>
</dbReference>
<keyword evidence="7 8" id="KW-0464">Manganese</keyword>
<comment type="subcellular location">
    <subcellularLocation>
        <location evidence="1">Secreted</location>
        <location evidence="1">Extracellular space</location>
        <location evidence="1">Apoplast</location>
    </subcellularLocation>
</comment>
<dbReference type="AlphaFoldDB" id="A0A8D7F4B0"/>
<evidence type="ECO:0000256" key="6">
    <source>
        <dbReference type="ARBA" id="ARBA00023157"/>
    </source>
</evidence>
<evidence type="ECO:0000256" key="11">
    <source>
        <dbReference type="SAM" id="SignalP"/>
    </source>
</evidence>
<dbReference type="Pfam" id="PF00190">
    <property type="entry name" value="Cupin_1"/>
    <property type="match status" value="2"/>
</dbReference>
<feature type="domain" description="Cupin type-1" evidence="12">
    <location>
        <begin position="67"/>
        <end position="217"/>
    </location>
</feature>
<dbReference type="PRINTS" id="PR00325">
    <property type="entry name" value="GERMIN"/>
</dbReference>
<evidence type="ECO:0000313" key="13">
    <source>
        <dbReference type="EMBL" id="CAG1840302.1"/>
    </source>
</evidence>
<comment type="similarity">
    <text evidence="2">Belongs to the germin family.</text>
</comment>
<feature type="binding site" evidence="8">
    <location>
        <position position="371"/>
    </location>
    <ligand>
        <name>oxalate</name>
        <dbReference type="ChEBI" id="CHEBI:30623"/>
    </ligand>
</feature>
<feature type="signal peptide" evidence="11">
    <location>
        <begin position="1"/>
        <end position="20"/>
    </location>
</feature>
<evidence type="ECO:0000256" key="8">
    <source>
        <dbReference type="PIRSR" id="PIRSR601929-1"/>
    </source>
</evidence>
<feature type="binding site" evidence="8">
    <location>
        <position position="376"/>
    </location>
    <ligand>
        <name>oxalate</name>
        <dbReference type="ChEBI" id="CHEBI:30623"/>
    </ligand>
</feature>
<feature type="binding site" evidence="9">
    <location>
        <position position="424"/>
    </location>
    <ligand>
        <name>Mn(2+)</name>
        <dbReference type="ChEBI" id="CHEBI:29035"/>
    </ligand>
</feature>
<dbReference type="InterPro" id="IPR019780">
    <property type="entry name" value="Germin_Mn-BS"/>
</dbReference>
<organism evidence="13">
    <name type="scientific">Musa acuminata subsp. malaccensis</name>
    <name type="common">Wild banana</name>
    <name type="synonym">Musa malaccensis</name>
    <dbReference type="NCBI Taxonomy" id="214687"/>
    <lineage>
        <taxon>Eukaryota</taxon>
        <taxon>Viridiplantae</taxon>
        <taxon>Streptophyta</taxon>
        <taxon>Embryophyta</taxon>
        <taxon>Tracheophyta</taxon>
        <taxon>Spermatophyta</taxon>
        <taxon>Magnoliopsida</taxon>
        <taxon>Liliopsida</taxon>
        <taxon>Zingiberales</taxon>
        <taxon>Musaceae</taxon>
        <taxon>Musa</taxon>
    </lineage>
</organism>
<evidence type="ECO:0000256" key="5">
    <source>
        <dbReference type="ARBA" id="ARBA00022723"/>
    </source>
</evidence>
<feature type="domain" description="Cupin type-1" evidence="12">
    <location>
        <begin position="325"/>
        <end position="478"/>
    </location>
</feature>
<dbReference type="PROSITE" id="PS00725">
    <property type="entry name" value="GERMIN"/>
    <property type="match status" value="2"/>
</dbReference>
<accession>A0A8D7F4B0</accession>
<dbReference type="PANTHER" id="PTHR31238">
    <property type="entry name" value="GERMIN-LIKE PROTEIN SUBFAMILY 3 MEMBER 3"/>
    <property type="match status" value="1"/>
</dbReference>
<sequence length="488" mass="52762">MAAKILLIALLAMASSLAMASDPSPLQDFCVADKDSKGDFLVAAAVLVNGFVCKDPKHVTAEDFFFMGLDKAGNTVNKLGSMVTAVNVNKLIGLNTLGISMVRIDYGPKGLNPPHTHPRATEILTVIEGQLLVGFVTSNTDNRLFTKMLKKGDVFVFPEGLIHFQFNPGNCNTIAIGALSSQNPGTITIANAVFGSKPPISDDVLAKAFQVDKKTIDWLQAQQLSTCLLFLDSIISTYNLLRTYVFTYFFATCTRRLSVMKIVGDDMAAEMFLLVLLAMASSLAMASDPSQLQDFCVADMMSKVRVNGFVCKDPMVVKADDFSLSGLDMPGDTGKNNFGFNVTPANVIQIPGLNTLGISMVRIDYIPNGLNPPHTHPRATEILTVIEGQLLVGFVTSNSDDGNRLFTKMLKKGDVFVFPQGLIHFQFNPGHTNTFAIGALSSQNPGTITIADAVFGSNPPISDEILAKAFQVDKKTIDWLQAQFAKKN</sequence>
<proteinExistence type="inferred from homology"/>
<dbReference type="EMBL" id="HG996470">
    <property type="protein sequence ID" value="CAG1840302.1"/>
    <property type="molecule type" value="Genomic_DNA"/>
</dbReference>
<dbReference type="FunFam" id="2.60.120.10:FF:000005">
    <property type="entry name" value="Germin-like protein subfamily 1 member 8"/>
    <property type="match status" value="2"/>
</dbReference>
<keyword evidence="11" id="KW-0732">Signal</keyword>
<dbReference type="GO" id="GO:0030145">
    <property type="term" value="F:manganese ion binding"/>
    <property type="evidence" value="ECO:0007669"/>
    <property type="project" value="InterPro"/>
</dbReference>
<evidence type="ECO:0000256" key="3">
    <source>
        <dbReference type="ARBA" id="ARBA00022523"/>
    </source>
</evidence>
<feature type="binding site" evidence="9">
    <location>
        <position position="376"/>
    </location>
    <ligand>
        <name>Mn(2+)</name>
        <dbReference type="ChEBI" id="CHEBI:29035"/>
    </ligand>
</feature>
<feature type="binding site" evidence="9">
    <location>
        <position position="374"/>
    </location>
    <ligand>
        <name>Mn(2+)</name>
        <dbReference type="ChEBI" id="CHEBI:29035"/>
    </ligand>
</feature>
<feature type="binding site" evidence="8">
    <location>
        <position position="381"/>
    </location>
    <ligand>
        <name>oxalate</name>
        <dbReference type="ChEBI" id="CHEBI:30623"/>
    </ligand>
</feature>
<feature type="binding site" evidence="9">
    <location>
        <position position="381"/>
    </location>
    <ligand>
        <name>Mn(2+)</name>
        <dbReference type="ChEBI" id="CHEBI:29035"/>
    </ligand>
</feature>
<keyword evidence="6 10" id="KW-1015">Disulfide bond</keyword>
<evidence type="ECO:0000256" key="7">
    <source>
        <dbReference type="ARBA" id="ARBA00023211"/>
    </source>
</evidence>
<dbReference type="InterPro" id="IPR014710">
    <property type="entry name" value="RmlC-like_jellyroll"/>
</dbReference>
<evidence type="ECO:0000256" key="9">
    <source>
        <dbReference type="PIRSR" id="PIRSR601929-2"/>
    </source>
</evidence>
<dbReference type="GO" id="GO:0048046">
    <property type="term" value="C:apoplast"/>
    <property type="evidence" value="ECO:0007669"/>
    <property type="project" value="UniProtKB-SubCell"/>
</dbReference>
<protein>
    <submittedName>
        <fullName evidence="13">(wild Malaysian banana) hypothetical protein</fullName>
    </submittedName>
</protein>